<dbReference type="EMBL" id="LR962863">
    <property type="protein sequence ID" value="CAD7359637.1"/>
    <property type="molecule type" value="Genomic_DNA"/>
</dbReference>
<protein>
    <recommendedName>
        <fullName evidence="2 4">GTP cyclohydrolase 1 type 2 homolog</fullName>
    </recommendedName>
</protein>
<organism evidence="8">
    <name type="scientific">Staphylococcus schleiferi</name>
    <dbReference type="NCBI Taxonomy" id="1295"/>
    <lineage>
        <taxon>Bacteria</taxon>
        <taxon>Bacillati</taxon>
        <taxon>Bacillota</taxon>
        <taxon>Bacilli</taxon>
        <taxon>Bacillales</taxon>
        <taxon>Staphylococcaceae</taxon>
        <taxon>Staphylococcus</taxon>
    </lineage>
</organism>
<dbReference type="InterPro" id="IPR015867">
    <property type="entry name" value="N-reg_PII/ATP_PRibTrfase_C"/>
</dbReference>
<evidence type="ECO:0000313" key="6">
    <source>
        <dbReference type="EMBL" id="CAD7359637.1"/>
    </source>
</evidence>
<dbReference type="PANTHER" id="PTHR13799">
    <property type="entry name" value="NGG1 INTERACTING FACTOR 3"/>
    <property type="match status" value="1"/>
</dbReference>
<dbReference type="FunFam" id="3.30.70.120:FF:000006">
    <property type="entry name" value="GTP cyclohydrolase 1 type 2 homolog"/>
    <property type="match status" value="1"/>
</dbReference>
<proteinExistence type="inferred from homology"/>
<dbReference type="Gene3D" id="3.40.1390.30">
    <property type="entry name" value="NIF3 (NGG1p interacting factor 3)-like"/>
    <property type="match status" value="1"/>
</dbReference>
<dbReference type="AlphaFoldDB" id="A0A7Z7VX74"/>
<dbReference type="SUPFAM" id="SSF102705">
    <property type="entry name" value="NIF3 (NGG1p interacting factor 3)-like"/>
    <property type="match status" value="1"/>
</dbReference>
<reference evidence="6 9" key="3">
    <citation type="submission" date="2020-11" db="EMBL/GenBank/DDBJ databases">
        <authorList>
            <consortium name="Pathogen Informatics"/>
        </authorList>
    </citation>
    <scope>NUCLEOTIDE SEQUENCE [LARGE SCALE GENOMIC DNA]</scope>
    <source>
        <strain evidence="6 9">NCTC12218</strain>
    </source>
</reference>
<dbReference type="InterPro" id="IPR017221">
    <property type="entry name" value="DUF34/NIF3_bac"/>
</dbReference>
<dbReference type="FunFam" id="3.40.1390.30:FF:000001">
    <property type="entry name" value="GTP cyclohydrolase 1 type 2"/>
    <property type="match status" value="1"/>
</dbReference>
<dbReference type="GO" id="GO:0005737">
    <property type="term" value="C:cytoplasm"/>
    <property type="evidence" value="ECO:0007669"/>
    <property type="project" value="TreeGrafter"/>
</dbReference>
<comment type="similarity">
    <text evidence="1 4">Belongs to the GTP cyclohydrolase I type 2/NIF3 family.</text>
</comment>
<feature type="binding site" evidence="5">
    <location>
        <position position="65"/>
    </location>
    <ligand>
        <name>a divalent metal cation</name>
        <dbReference type="ChEBI" id="CHEBI:60240"/>
        <label>1</label>
    </ligand>
</feature>
<dbReference type="EMBL" id="UHEF01000001">
    <property type="protein sequence ID" value="SUM88733.1"/>
    <property type="molecule type" value="Genomic_DNA"/>
</dbReference>
<gene>
    <name evidence="7" type="ORF">C1O36_06830</name>
    <name evidence="8" type="ORF">NCTC12218_01294</name>
</gene>
<evidence type="ECO:0000313" key="9">
    <source>
        <dbReference type="Proteomes" id="UP000264146"/>
    </source>
</evidence>
<feature type="binding site" evidence="5">
    <location>
        <position position="103"/>
    </location>
    <ligand>
        <name>a divalent metal cation</name>
        <dbReference type="ChEBI" id="CHEBI:60240"/>
        <label>1</label>
    </ligand>
</feature>
<evidence type="ECO:0000256" key="4">
    <source>
        <dbReference type="PIRNR" id="PIRNR037489"/>
    </source>
</evidence>
<evidence type="ECO:0000256" key="1">
    <source>
        <dbReference type="ARBA" id="ARBA00006964"/>
    </source>
</evidence>
<evidence type="ECO:0000313" key="10">
    <source>
        <dbReference type="Proteomes" id="UP000572988"/>
    </source>
</evidence>
<dbReference type="Pfam" id="PF01784">
    <property type="entry name" value="DUF34_NIF3"/>
    <property type="match status" value="1"/>
</dbReference>
<dbReference type="Gene3D" id="3.30.70.120">
    <property type="match status" value="1"/>
</dbReference>
<feature type="binding site" evidence="5">
    <location>
        <position position="64"/>
    </location>
    <ligand>
        <name>a divalent metal cation</name>
        <dbReference type="ChEBI" id="CHEBI:60240"/>
        <label>2</label>
    </ligand>
</feature>
<evidence type="ECO:0000256" key="5">
    <source>
        <dbReference type="PIRSR" id="PIRSR602678-1"/>
    </source>
</evidence>
<dbReference type="EMBL" id="POVK01000019">
    <property type="protein sequence ID" value="NHA34233.1"/>
    <property type="molecule type" value="Genomic_DNA"/>
</dbReference>
<reference evidence="7 10" key="1">
    <citation type="submission" date="2018-01" db="EMBL/GenBank/DDBJ databases">
        <title>Complete genome sequence of Staphylococcus Scheliferi isolated from human.</title>
        <authorList>
            <person name="Abouelkhair M.A."/>
            <person name="Bemis D.A."/>
            <person name="Kania S.A."/>
        </authorList>
    </citation>
    <scope>NUCLEOTIDE SEQUENCE [LARGE SCALE GENOMIC DNA]</scope>
    <source>
        <strain evidence="7 10">ATCC 43808</strain>
    </source>
</reference>
<feature type="binding site" evidence="5">
    <location>
        <position position="327"/>
    </location>
    <ligand>
        <name>a divalent metal cation</name>
        <dbReference type="ChEBI" id="CHEBI:60240"/>
        <label>1</label>
    </ligand>
</feature>
<keyword evidence="10" id="KW-1185">Reference proteome</keyword>
<dbReference type="InterPro" id="IPR002678">
    <property type="entry name" value="DUF34/NIF3"/>
</dbReference>
<evidence type="ECO:0000313" key="8">
    <source>
        <dbReference type="EMBL" id="SUM88733.1"/>
    </source>
</evidence>
<evidence type="ECO:0000256" key="2">
    <source>
        <dbReference type="ARBA" id="ARBA00022112"/>
    </source>
</evidence>
<dbReference type="GeneID" id="93789992"/>
<dbReference type="Proteomes" id="UP000264146">
    <property type="component" value="Chromosome"/>
</dbReference>
<dbReference type="RefSeq" id="WP_016425195.1">
    <property type="nucleotide sequence ID" value="NZ_CABKRV010000001.1"/>
</dbReference>
<dbReference type="GO" id="GO:0046872">
    <property type="term" value="F:metal ion binding"/>
    <property type="evidence" value="ECO:0007669"/>
    <property type="project" value="UniProtKB-UniRule"/>
</dbReference>
<reference evidence="8" key="2">
    <citation type="submission" date="2018-06" db="EMBL/GenBank/DDBJ databases">
        <authorList>
            <consortium name="Pathogen Informatics"/>
            <person name="Doyle S."/>
        </authorList>
    </citation>
    <scope>NUCLEOTIDE SEQUENCE [LARGE SCALE GENOMIC DNA]</scope>
    <source>
        <strain evidence="8">NCTC12218</strain>
    </source>
</reference>
<dbReference type="NCBIfam" id="TIGR00486">
    <property type="entry name" value="YbgI_SA1388"/>
    <property type="match status" value="1"/>
</dbReference>
<accession>A0A7Z7VX74</accession>
<dbReference type="Proteomes" id="UP000572988">
    <property type="component" value="Unassembled WGS sequence"/>
</dbReference>
<evidence type="ECO:0000313" key="7">
    <source>
        <dbReference type="EMBL" id="NHA34233.1"/>
    </source>
</evidence>
<dbReference type="PIRSF" id="PIRSF037489">
    <property type="entry name" value="UCP037489_NIF3_YqfO"/>
    <property type="match status" value="1"/>
</dbReference>
<dbReference type="InterPro" id="IPR036069">
    <property type="entry name" value="DUF34/NIF3_sf"/>
</dbReference>
<name>A0A7Z7VX74_STASC</name>
<feature type="binding site" evidence="5">
    <location>
        <position position="330"/>
    </location>
    <ligand>
        <name>a divalent metal cation</name>
        <dbReference type="ChEBI" id="CHEBI:60240"/>
        <label>1</label>
    </ligand>
</feature>
<evidence type="ECO:0000256" key="3">
    <source>
        <dbReference type="ARBA" id="ARBA00022723"/>
    </source>
</evidence>
<dbReference type="PANTHER" id="PTHR13799:SF14">
    <property type="entry name" value="GTP CYCLOHYDROLASE 1 TYPE 2 HOMOLOG"/>
    <property type="match status" value="1"/>
</dbReference>
<sequence length="368" mass="41470">MQLKKLLEILNKNVPFHTAESWDNVGLLIGNKESQVTGILTALDCTGEIVDEAIEKNLNTIIAHHPLIFKGIKQIIDDEAYGSIIYRLIQNNINLIALHTNLDVHPEGVNAMLAEKIGLKDFELLNKEKEHYYKIQVYIPEENAEAFKDTLSQHGLAQEGEYAYCFFNTNGKGQFKPLENANPHIGEIGKVETVQEQKIEFMVQSNQRPLAEALIHQYHPYETPVYDVIQMTRTSHHGLGIIGNLEHKMTVHSFVNQVKNALQMPSVRFIGDMNASIQRVAIIGGSGMGYETQAQQSGADLFITGDIKHHDALDAKIAGINLLDINHYSEYVMKEGLVHLLRNWLESEPEHSLKIEASAHNTDPYDYL</sequence>
<keyword evidence="3 4" id="KW-0479">Metal-binding</keyword>